<evidence type="ECO:0000256" key="4">
    <source>
        <dbReference type="ARBA" id="ARBA00022741"/>
    </source>
</evidence>
<dbReference type="GO" id="GO:0005737">
    <property type="term" value="C:cytoplasm"/>
    <property type="evidence" value="ECO:0007669"/>
    <property type="project" value="UniProtKB-SubCell"/>
</dbReference>
<evidence type="ECO:0000256" key="3">
    <source>
        <dbReference type="ARBA" id="ARBA00022490"/>
    </source>
</evidence>
<accession>A0A5B9D6M3</accession>
<dbReference type="AlphaFoldDB" id="A0A5B9D6M3"/>
<dbReference type="InterPro" id="IPR003959">
    <property type="entry name" value="ATPase_AAA_core"/>
</dbReference>
<dbReference type="GO" id="GO:0016887">
    <property type="term" value="F:ATP hydrolysis activity"/>
    <property type="evidence" value="ECO:0007669"/>
    <property type="project" value="InterPro"/>
</dbReference>
<dbReference type="SMART" id="SM00382">
    <property type="entry name" value="AAA"/>
    <property type="match status" value="1"/>
</dbReference>
<proteinExistence type="inferred from homology"/>
<evidence type="ECO:0000256" key="1">
    <source>
        <dbReference type="ARBA" id="ARBA00004496"/>
    </source>
</evidence>
<name>A0A5B9D6M3_9ARCH</name>
<dbReference type="InterPro" id="IPR003593">
    <property type="entry name" value="AAA+_ATPase"/>
</dbReference>
<evidence type="ECO:0000256" key="9">
    <source>
        <dbReference type="RuleBase" id="RU003651"/>
    </source>
</evidence>
<dbReference type="FunFam" id="3.40.50.300:FF:000033">
    <property type="entry name" value="26S protease regulatory subunit 6B"/>
    <property type="match status" value="1"/>
</dbReference>
<dbReference type="InterPro" id="IPR041569">
    <property type="entry name" value="AAA_lid_3"/>
</dbReference>
<keyword evidence="3" id="KW-0963">Cytoplasm</keyword>
<keyword evidence="4 9" id="KW-0547">Nucleotide-binding</keyword>
<sequence length="372" mass="41643">MTDSDTKKIRDQLTRALRERDRYRSELDRLQRRIQKMAIPPLLLATVSRLVDESFVVIHTPSGNDFLVASPFETLKPGDTVGVDQQTLKIVKILPSNVDSFIAGMELDEKPMETYEDIGGLDDIIVTLREVVELPLTNPELFSIVGIEPPNGVLLEGPPGTGKTLIARAVANATHATFIRLVGSELIQKYIGEGARLVRELFSLAREKAPAVLFIDEIDAVASKRTQDSQVSDREVQRTLMQLLAEMDGFEINEQVKIIAATNRPDILDPAILRPGRFDRIIKVELPDAKGRLEIFKIHTRNMPLAEDVQLKKIASNLDNLSGADIKSICTESGMNAIRENRRIVTKDDFYKAFDQYIRKLREGRPAAAVYS</sequence>
<dbReference type="EMBL" id="CP042905">
    <property type="protein sequence ID" value="QEE14437.1"/>
    <property type="molecule type" value="Genomic_DNA"/>
</dbReference>
<dbReference type="InterPro" id="IPR050221">
    <property type="entry name" value="26S_Proteasome_ATPase"/>
</dbReference>
<dbReference type="OrthoDB" id="77269at2157"/>
<dbReference type="GO" id="GO:0005524">
    <property type="term" value="F:ATP binding"/>
    <property type="evidence" value="ECO:0007669"/>
    <property type="project" value="UniProtKB-KW"/>
</dbReference>
<dbReference type="InterPro" id="IPR003960">
    <property type="entry name" value="ATPase_AAA_CS"/>
</dbReference>
<feature type="domain" description="AAA+ ATPase" evidence="11">
    <location>
        <begin position="149"/>
        <end position="288"/>
    </location>
</feature>
<dbReference type="Pfam" id="PF00004">
    <property type="entry name" value="AAA"/>
    <property type="match status" value="1"/>
</dbReference>
<evidence type="ECO:0000256" key="2">
    <source>
        <dbReference type="ARBA" id="ARBA00006914"/>
    </source>
</evidence>
<dbReference type="PANTHER" id="PTHR23073">
    <property type="entry name" value="26S PROTEASOME REGULATORY SUBUNIT"/>
    <property type="match status" value="1"/>
</dbReference>
<evidence type="ECO:0000256" key="7">
    <source>
        <dbReference type="ARBA" id="ARBA00023054"/>
    </source>
</evidence>
<evidence type="ECO:0000256" key="10">
    <source>
        <dbReference type="SAM" id="Coils"/>
    </source>
</evidence>
<dbReference type="Gene3D" id="2.40.50.140">
    <property type="entry name" value="Nucleic acid-binding proteins"/>
    <property type="match status" value="1"/>
</dbReference>
<keyword evidence="5 9" id="KW-0067">ATP-binding</keyword>
<dbReference type="SUPFAM" id="SSF52540">
    <property type="entry name" value="P-loop containing nucleoside triphosphate hydrolases"/>
    <property type="match status" value="1"/>
</dbReference>
<dbReference type="NCBIfam" id="TIGR01242">
    <property type="entry name" value="proteasome-activating nucleotidase"/>
    <property type="match status" value="1"/>
</dbReference>
<dbReference type="InterPro" id="IPR012340">
    <property type="entry name" value="NA-bd_OB-fold"/>
</dbReference>
<feature type="coiled-coil region" evidence="10">
    <location>
        <begin position="6"/>
        <end position="33"/>
    </location>
</feature>
<keyword evidence="6 12" id="KW-0647">Proteasome</keyword>
<protein>
    <submittedName>
        <fullName evidence="12">Proteasome-activating nucleotidase</fullName>
    </submittedName>
</protein>
<reference evidence="12" key="1">
    <citation type="journal article" date="2020" name="Nature">
        <title>Isolation of an archaeon at the prokaryote-eukaryote interface.</title>
        <authorList>
            <person name="Imachi H."/>
            <person name="Nobu M.K."/>
            <person name="Nakahara N."/>
            <person name="Morono Y."/>
            <person name="Ogawara M."/>
            <person name="Takaki Y."/>
            <person name="Takano Y."/>
            <person name="Uematsu K."/>
            <person name="Ikuta T."/>
            <person name="Ito M."/>
            <person name="Matsui Y."/>
            <person name="Miyazaki M."/>
            <person name="Murata K."/>
            <person name="Saito Y."/>
            <person name="Sakai S."/>
            <person name="Song C."/>
            <person name="Tasumi E."/>
            <person name="Yamanaka Y."/>
            <person name="Yamaguchi T."/>
            <person name="Kamagata Y."/>
            <person name="Tamaki H."/>
            <person name="Takai K."/>
        </authorList>
    </citation>
    <scope>NUCLEOTIDE SEQUENCE [LARGE SCALE GENOMIC DNA]</scope>
    <source>
        <strain evidence="12">MK-D1</strain>
    </source>
</reference>
<evidence type="ECO:0000259" key="11">
    <source>
        <dbReference type="SMART" id="SM00382"/>
    </source>
</evidence>
<evidence type="ECO:0000313" key="12">
    <source>
        <dbReference type="EMBL" id="QEE14437.1"/>
    </source>
</evidence>
<keyword evidence="7 10" id="KW-0175">Coiled coil</keyword>
<evidence type="ECO:0000256" key="6">
    <source>
        <dbReference type="ARBA" id="ARBA00022942"/>
    </source>
</evidence>
<evidence type="ECO:0000256" key="5">
    <source>
        <dbReference type="ARBA" id="ARBA00022840"/>
    </source>
</evidence>
<evidence type="ECO:0000256" key="8">
    <source>
        <dbReference type="ARBA" id="ARBA00023186"/>
    </source>
</evidence>
<keyword evidence="8" id="KW-0143">Chaperone</keyword>
<dbReference type="Gene3D" id="1.10.8.60">
    <property type="match status" value="1"/>
</dbReference>
<dbReference type="PROSITE" id="PS00674">
    <property type="entry name" value="AAA"/>
    <property type="match status" value="1"/>
</dbReference>
<dbReference type="GO" id="GO:0000502">
    <property type="term" value="C:proteasome complex"/>
    <property type="evidence" value="ECO:0007669"/>
    <property type="project" value="UniProtKB-KW"/>
</dbReference>
<dbReference type="Gene3D" id="3.40.50.300">
    <property type="entry name" value="P-loop containing nucleotide triphosphate hydrolases"/>
    <property type="match status" value="1"/>
</dbReference>
<comment type="similarity">
    <text evidence="2 9">Belongs to the AAA ATPase family.</text>
</comment>
<dbReference type="NCBIfam" id="NF003069">
    <property type="entry name" value="PRK03992.1"/>
    <property type="match status" value="1"/>
</dbReference>
<organism evidence="12">
    <name type="scientific">Promethearchaeum syntrophicum</name>
    <dbReference type="NCBI Taxonomy" id="2594042"/>
    <lineage>
        <taxon>Archaea</taxon>
        <taxon>Promethearchaeati</taxon>
        <taxon>Promethearchaeota</taxon>
        <taxon>Promethearchaeia</taxon>
        <taxon>Promethearchaeales</taxon>
        <taxon>Promethearchaeaceae</taxon>
        <taxon>Promethearchaeum</taxon>
    </lineage>
</organism>
<dbReference type="RefSeq" id="WP_147661392.1">
    <property type="nucleotide sequence ID" value="NZ_CP042905.2"/>
</dbReference>
<comment type="subcellular location">
    <subcellularLocation>
        <location evidence="1">Cytoplasm</location>
    </subcellularLocation>
</comment>
<gene>
    <name evidence="12" type="primary">pan_1</name>
    <name evidence="12" type="ORF">DSAG12_00250</name>
</gene>
<dbReference type="InterPro" id="IPR027417">
    <property type="entry name" value="P-loop_NTPase"/>
</dbReference>
<dbReference type="GeneID" id="41328253"/>
<dbReference type="Pfam" id="PF17862">
    <property type="entry name" value="AAA_lid_3"/>
    <property type="match status" value="1"/>
</dbReference>